<accession>A0A5N0EBQ6</accession>
<keyword evidence="3" id="KW-1185">Reference proteome</keyword>
<evidence type="ECO:0000313" key="3">
    <source>
        <dbReference type="Proteomes" id="UP000323876"/>
    </source>
</evidence>
<sequence>MFDIPEMPPVVVAFIASERLPLPLAERFDLALTHSNAPKWGDVALMVDLYLDNPDLDPDLRGPLALLGAYAYLQTCEYMLDQLVRRAQIVLRLVDVARRHGVADADSEEVSDAAWRIYELGVEFDDQRAAADPGATEDPAPPAPQRLAPLRDNIDLG</sequence>
<dbReference type="EMBL" id="VXLC01000014">
    <property type="protein sequence ID" value="KAA8885939.1"/>
    <property type="molecule type" value="Genomic_DNA"/>
</dbReference>
<proteinExistence type="predicted"/>
<name>A0A5N0EBQ6_9NOCA</name>
<dbReference type="Proteomes" id="UP000323876">
    <property type="component" value="Unassembled WGS sequence"/>
</dbReference>
<comment type="caution">
    <text evidence="2">The sequence shown here is derived from an EMBL/GenBank/DDBJ whole genome shotgun (WGS) entry which is preliminary data.</text>
</comment>
<dbReference type="AlphaFoldDB" id="A0A5N0EBQ6"/>
<protein>
    <submittedName>
        <fullName evidence="2">Uncharacterized protein</fullName>
    </submittedName>
</protein>
<organism evidence="2 3">
    <name type="scientific">Nocardia colli</name>
    <dbReference type="NCBI Taxonomy" id="2545717"/>
    <lineage>
        <taxon>Bacteria</taxon>
        <taxon>Bacillati</taxon>
        <taxon>Actinomycetota</taxon>
        <taxon>Actinomycetes</taxon>
        <taxon>Mycobacteriales</taxon>
        <taxon>Nocardiaceae</taxon>
        <taxon>Nocardia</taxon>
    </lineage>
</organism>
<feature type="region of interest" description="Disordered" evidence="1">
    <location>
        <begin position="127"/>
        <end position="157"/>
    </location>
</feature>
<gene>
    <name evidence="2" type="ORF">F3087_25255</name>
</gene>
<evidence type="ECO:0000313" key="2">
    <source>
        <dbReference type="EMBL" id="KAA8885939.1"/>
    </source>
</evidence>
<dbReference type="RefSeq" id="WP_150404517.1">
    <property type="nucleotide sequence ID" value="NZ_VXLC01000014.1"/>
</dbReference>
<evidence type="ECO:0000256" key="1">
    <source>
        <dbReference type="SAM" id="MobiDB-lite"/>
    </source>
</evidence>
<reference evidence="2 3" key="1">
    <citation type="submission" date="2019-09" db="EMBL/GenBank/DDBJ databases">
        <authorList>
            <person name="Wang X."/>
        </authorList>
    </citation>
    <scope>NUCLEOTIDE SEQUENCE [LARGE SCALE GENOMIC DNA]</scope>
    <source>
        <strain evidence="2 3">CICC 11023</strain>
    </source>
</reference>